<comment type="subunit">
    <text evidence="3">Heterodimer of LeuC and LeuD.</text>
</comment>
<evidence type="ECO:0000256" key="2">
    <source>
        <dbReference type="ARBA" id="ARBA00023239"/>
    </source>
</evidence>
<comment type="pathway">
    <text evidence="3">Amino-acid biosynthesis; L-leucine biosynthesis; L-leucine from 3-methyl-2-oxobutanoate: step 2/4.</text>
</comment>
<dbReference type="NCBIfam" id="TIGR02087">
    <property type="entry name" value="LEUD_arch"/>
    <property type="match status" value="1"/>
</dbReference>
<comment type="function">
    <text evidence="3">Catalyzes the isomerization between 2-isopropylmalate and 3-isopropylmalate, via the formation of 2-isopropylmaleate.</text>
</comment>
<keyword evidence="3" id="KW-0028">Amino-acid biosynthesis</keyword>
<comment type="similarity">
    <text evidence="1 3">Belongs to the LeuD family. LeuD type 2 subfamily.</text>
</comment>
<name>A0A1Q6DW73_METT1</name>
<dbReference type="InterPro" id="IPR033940">
    <property type="entry name" value="IPMI_Swivel"/>
</dbReference>
<evidence type="ECO:0000256" key="1">
    <source>
        <dbReference type="ARBA" id="ARBA00009869"/>
    </source>
</evidence>
<dbReference type="InterPro" id="IPR015928">
    <property type="entry name" value="Aconitase/3IPM_dehydase_swvl"/>
</dbReference>
<dbReference type="CDD" id="cd01577">
    <property type="entry name" value="IPMI_Swivel"/>
    <property type="match status" value="1"/>
</dbReference>
<keyword evidence="3" id="KW-0432">Leucine biosynthesis</keyword>
<dbReference type="FunCoup" id="A0A1Q6DW73">
    <property type="interactions" value="74"/>
</dbReference>
<keyword evidence="3" id="KW-0100">Branched-chain amino acid biosynthesis</keyword>
<proteinExistence type="inferred from homology"/>
<gene>
    <name evidence="3" type="primary">leuD</name>
    <name evidence="5" type="ORF">BTN85_1093</name>
</gene>
<evidence type="ECO:0000259" key="4">
    <source>
        <dbReference type="Pfam" id="PF00694"/>
    </source>
</evidence>
<dbReference type="InterPro" id="IPR000573">
    <property type="entry name" value="AconitaseA/IPMdHydase_ssu_swvl"/>
</dbReference>
<sequence>MNFKGNVWKFGDDVSTDAIIPGKYKFDTLDMDKLARHTMEGIDPNFYDKIEEGDLIVSGKNFGCGSSREQAPLVIKHSGISCVLAEGFSRIFYRNSINVGLPILEVPGISDKVEEGDNLSVDIEEGKIVNLTKDEEYKAEPLPDSMLEVLLSGGLSNYIKKHGGFEWDTK</sequence>
<dbReference type="PANTHER" id="PTHR43345:SF2">
    <property type="entry name" value="3-ISOPROPYLMALATE DEHYDRATASE SMALL SUBUNIT 1"/>
    <property type="match status" value="1"/>
</dbReference>
<dbReference type="Proteomes" id="UP000185744">
    <property type="component" value="Unassembled WGS sequence"/>
</dbReference>
<dbReference type="HAMAP" id="MF_01032">
    <property type="entry name" value="LeuD_type2"/>
    <property type="match status" value="1"/>
</dbReference>
<dbReference type="STRING" id="1903181.BTN85_1093"/>
<dbReference type="GO" id="GO:0003861">
    <property type="term" value="F:3-isopropylmalate dehydratase activity"/>
    <property type="evidence" value="ECO:0007669"/>
    <property type="project" value="UniProtKB-UniRule"/>
</dbReference>
<dbReference type="InterPro" id="IPR050075">
    <property type="entry name" value="LeuD"/>
</dbReference>
<protein>
    <recommendedName>
        <fullName evidence="3">3-isopropylmalate dehydratase small subunit</fullName>
        <ecNumber evidence="3">4.2.1.33</ecNumber>
    </recommendedName>
    <alternativeName>
        <fullName evidence="3">Alpha-IPM isomerase</fullName>
        <shortName evidence="3">IPMI</shortName>
    </alternativeName>
    <alternativeName>
        <fullName evidence="3">Isopropylmalate isomerase</fullName>
    </alternativeName>
</protein>
<organism evidence="5 6">
    <name type="scientific">Methanohalarchaeum thermophilum</name>
    <dbReference type="NCBI Taxonomy" id="1903181"/>
    <lineage>
        <taxon>Archaea</taxon>
        <taxon>Methanobacteriati</taxon>
        <taxon>Methanobacteriota</taxon>
        <taxon>Methanonatronarchaeia</taxon>
        <taxon>Methanonatronarchaeales</taxon>
        <taxon>Methanonatronarchaeaceae</taxon>
        <taxon>Candidatus Methanohalarchaeum</taxon>
    </lineage>
</organism>
<reference evidence="5" key="1">
    <citation type="submission" date="2016-12" db="EMBL/GenBank/DDBJ databases">
        <title>Discovery of methanogenic haloarchaea.</title>
        <authorList>
            <person name="Sorokin D.Y."/>
            <person name="Makarova K.S."/>
            <person name="Abbas B."/>
            <person name="Ferrer M."/>
            <person name="Golyshin P.N."/>
        </authorList>
    </citation>
    <scope>NUCLEOTIDE SEQUENCE [LARGE SCALE GENOMIC DNA]</scope>
    <source>
        <strain evidence="5">HMET1</strain>
    </source>
</reference>
<dbReference type="EMBL" id="MSDW01000001">
    <property type="protein sequence ID" value="OKY78596.1"/>
    <property type="molecule type" value="Genomic_DNA"/>
</dbReference>
<dbReference type="AlphaFoldDB" id="A0A1Q6DW73"/>
<comment type="caution">
    <text evidence="5">The sequence shown here is derived from an EMBL/GenBank/DDBJ whole genome shotgun (WGS) entry which is preliminary data.</text>
</comment>
<dbReference type="Pfam" id="PF00694">
    <property type="entry name" value="Aconitase_C"/>
    <property type="match status" value="1"/>
</dbReference>
<comment type="catalytic activity">
    <reaction evidence="3">
        <text>(2R,3S)-3-isopropylmalate = (2S)-2-isopropylmalate</text>
        <dbReference type="Rhea" id="RHEA:32287"/>
        <dbReference type="ChEBI" id="CHEBI:1178"/>
        <dbReference type="ChEBI" id="CHEBI:35121"/>
        <dbReference type="EC" id="4.2.1.33"/>
    </reaction>
</comment>
<evidence type="ECO:0000313" key="5">
    <source>
        <dbReference type="EMBL" id="OKY78596.1"/>
    </source>
</evidence>
<dbReference type="PANTHER" id="PTHR43345">
    <property type="entry name" value="3-ISOPROPYLMALATE DEHYDRATASE SMALL SUBUNIT 2-RELATED-RELATED"/>
    <property type="match status" value="1"/>
</dbReference>
<dbReference type="GO" id="GO:0009098">
    <property type="term" value="P:L-leucine biosynthetic process"/>
    <property type="evidence" value="ECO:0007669"/>
    <property type="project" value="UniProtKB-UniRule"/>
</dbReference>
<dbReference type="InterPro" id="IPR011827">
    <property type="entry name" value="LeuD_type2/HacB/DmdB"/>
</dbReference>
<dbReference type="SUPFAM" id="SSF52016">
    <property type="entry name" value="LeuD/IlvD-like"/>
    <property type="match status" value="1"/>
</dbReference>
<dbReference type="Gene3D" id="3.20.19.10">
    <property type="entry name" value="Aconitase, domain 4"/>
    <property type="match status" value="1"/>
</dbReference>
<feature type="domain" description="Aconitase A/isopropylmalate dehydratase small subunit swivel" evidence="4">
    <location>
        <begin position="39"/>
        <end position="102"/>
    </location>
</feature>
<evidence type="ECO:0000256" key="3">
    <source>
        <dbReference type="HAMAP-Rule" id="MF_01032"/>
    </source>
</evidence>
<dbReference type="InParanoid" id="A0A1Q6DW73"/>
<keyword evidence="6" id="KW-1185">Reference proteome</keyword>
<keyword evidence="2 3" id="KW-0456">Lyase</keyword>
<dbReference type="EC" id="4.2.1.33" evidence="3"/>
<dbReference type="UniPathway" id="UPA00048">
    <property type="reaction ID" value="UER00071"/>
</dbReference>
<evidence type="ECO:0000313" key="6">
    <source>
        <dbReference type="Proteomes" id="UP000185744"/>
    </source>
</evidence>
<accession>A0A1Q6DW73</accession>